<gene>
    <name evidence="1" type="ORF">NC653_000449</name>
</gene>
<organism evidence="1 2">
    <name type="scientific">Populus alba x Populus x berolinensis</name>
    <dbReference type="NCBI Taxonomy" id="444605"/>
    <lineage>
        <taxon>Eukaryota</taxon>
        <taxon>Viridiplantae</taxon>
        <taxon>Streptophyta</taxon>
        <taxon>Embryophyta</taxon>
        <taxon>Tracheophyta</taxon>
        <taxon>Spermatophyta</taxon>
        <taxon>Magnoliopsida</taxon>
        <taxon>eudicotyledons</taxon>
        <taxon>Gunneridae</taxon>
        <taxon>Pentapetalae</taxon>
        <taxon>rosids</taxon>
        <taxon>fabids</taxon>
        <taxon>Malpighiales</taxon>
        <taxon>Salicaceae</taxon>
        <taxon>Saliceae</taxon>
        <taxon>Populus</taxon>
    </lineage>
</organism>
<proteinExistence type="predicted"/>
<name>A0AAD6WED4_9ROSI</name>
<dbReference type="Proteomes" id="UP001164929">
    <property type="component" value="Chromosome 1"/>
</dbReference>
<evidence type="ECO:0000313" key="2">
    <source>
        <dbReference type="Proteomes" id="UP001164929"/>
    </source>
</evidence>
<dbReference type="EMBL" id="JAQIZT010000001">
    <property type="protein sequence ID" value="KAJ7009743.1"/>
    <property type="molecule type" value="Genomic_DNA"/>
</dbReference>
<reference evidence="1 2" key="1">
    <citation type="journal article" date="2023" name="Mol. Ecol. Resour.">
        <title>Chromosome-level genome assembly of a triploid poplar Populus alba 'Berolinensis'.</title>
        <authorList>
            <person name="Chen S."/>
            <person name="Yu Y."/>
            <person name="Wang X."/>
            <person name="Wang S."/>
            <person name="Zhang T."/>
            <person name="Zhou Y."/>
            <person name="He R."/>
            <person name="Meng N."/>
            <person name="Wang Y."/>
            <person name="Liu W."/>
            <person name="Liu Z."/>
            <person name="Liu J."/>
            <person name="Guo Q."/>
            <person name="Huang H."/>
            <person name="Sederoff R.R."/>
            <person name="Wang G."/>
            <person name="Qu G."/>
            <person name="Chen S."/>
        </authorList>
    </citation>
    <scope>NUCLEOTIDE SEQUENCE [LARGE SCALE GENOMIC DNA]</scope>
    <source>
        <strain evidence="1">SC-2020</strain>
    </source>
</reference>
<protein>
    <submittedName>
        <fullName evidence="1">Uncharacterized protein</fullName>
    </submittedName>
</protein>
<keyword evidence="2" id="KW-1185">Reference proteome</keyword>
<comment type="caution">
    <text evidence="1">The sequence shown here is derived from an EMBL/GenBank/DDBJ whole genome shotgun (WGS) entry which is preliminary data.</text>
</comment>
<dbReference type="AlphaFoldDB" id="A0AAD6WED4"/>
<accession>A0AAD6WED4</accession>
<sequence>MAREMDLYACCLLNSAMEADFIDAVVDGFGSALYPSGASVNKKPCFKLVVGIQRSEAASNAFSFVICSSGHEYGQLPRKIATAIKEFQQLTSHKDREAMIVDRDGFY</sequence>
<evidence type="ECO:0000313" key="1">
    <source>
        <dbReference type="EMBL" id="KAJ7009743.1"/>
    </source>
</evidence>